<evidence type="ECO:0000256" key="5">
    <source>
        <dbReference type="ARBA" id="ARBA00022989"/>
    </source>
</evidence>
<dbReference type="NCBIfam" id="TIGR00374">
    <property type="entry name" value="flippase-like domain"/>
    <property type="match status" value="1"/>
</dbReference>
<dbReference type="RefSeq" id="WP_011019755.1">
    <property type="nucleotide sequence ID" value="NZ_DUJS01000003.1"/>
</dbReference>
<sequence length="327" mass="35123">MERSLLIKTILGAVAGAIALYLTLFHLADVDEVLRALQRADVAWILAAGACEVLWFAACVEGWKKTFEPLGGRPSRRQLFLMYCVKLMVNNLISLARVLGDAIRVYYGIRLGWSAATVIPTIVADIVLGNAGYLAVILLGCAIVWCCTEVSPYLIAANGVGAVAVAGLWALFASERTCHEAYESVRDLVEALVRRVGYSVGTVDELVDSTVQLFRSKEARLALLQYTVGWAARVLRLYCVTWAVWPTASPLIPLVMSVAIRGSAVVSVSPGGLGIVEGLTTGVLTVLEADPSRVMAALLLDRLYSFVIPVALGAVSVPVLERYVGRG</sequence>
<gene>
    <name evidence="8" type="ORF">HA336_03510</name>
</gene>
<evidence type="ECO:0000256" key="6">
    <source>
        <dbReference type="ARBA" id="ARBA00023136"/>
    </source>
</evidence>
<evidence type="ECO:0000313" key="9">
    <source>
        <dbReference type="Proteomes" id="UP000619545"/>
    </source>
</evidence>
<feature type="transmembrane region" description="Helical" evidence="7">
    <location>
        <begin position="112"/>
        <end position="145"/>
    </location>
</feature>
<dbReference type="EMBL" id="DUJS01000003">
    <property type="protein sequence ID" value="HII70284.1"/>
    <property type="molecule type" value="Genomic_DNA"/>
</dbReference>
<proteinExistence type="inferred from homology"/>
<reference evidence="8" key="1">
    <citation type="journal article" date="2020" name="bioRxiv">
        <title>A rank-normalized archaeal taxonomy based on genome phylogeny resolves widespread incomplete and uneven classifications.</title>
        <authorList>
            <person name="Rinke C."/>
            <person name="Chuvochina M."/>
            <person name="Mussig A.J."/>
            <person name="Chaumeil P.-A."/>
            <person name="Waite D.W."/>
            <person name="Whitman W.B."/>
            <person name="Parks D.H."/>
            <person name="Hugenholtz P."/>
        </authorList>
    </citation>
    <scope>NUCLEOTIDE SEQUENCE</scope>
    <source>
        <strain evidence="8">UBA8853</strain>
    </source>
</reference>
<dbReference type="PANTHER" id="PTHR39087">
    <property type="entry name" value="UPF0104 MEMBRANE PROTEIN MJ1595"/>
    <property type="match status" value="1"/>
</dbReference>
<feature type="transmembrane region" description="Helical" evidence="7">
    <location>
        <begin position="303"/>
        <end position="320"/>
    </location>
</feature>
<name>A0A832T676_9EURY</name>
<evidence type="ECO:0000256" key="7">
    <source>
        <dbReference type="SAM" id="Phobius"/>
    </source>
</evidence>
<feature type="transmembrane region" description="Helical" evidence="7">
    <location>
        <begin position="40"/>
        <end position="58"/>
    </location>
</feature>
<keyword evidence="5 7" id="KW-1133">Transmembrane helix</keyword>
<evidence type="ECO:0000256" key="4">
    <source>
        <dbReference type="ARBA" id="ARBA00022692"/>
    </source>
</evidence>
<comment type="caution">
    <text evidence="8">The sequence shown here is derived from an EMBL/GenBank/DDBJ whole genome shotgun (WGS) entry which is preliminary data.</text>
</comment>
<evidence type="ECO:0000256" key="2">
    <source>
        <dbReference type="ARBA" id="ARBA00011061"/>
    </source>
</evidence>
<feature type="transmembrane region" description="Helical" evidence="7">
    <location>
        <begin position="151"/>
        <end position="172"/>
    </location>
</feature>
<feature type="transmembrane region" description="Helical" evidence="7">
    <location>
        <begin position="78"/>
        <end position="100"/>
    </location>
</feature>
<keyword evidence="6 7" id="KW-0472">Membrane</keyword>
<comment type="subcellular location">
    <subcellularLocation>
        <location evidence="1">Cell membrane</location>
        <topology evidence="1">Multi-pass membrane protein</topology>
    </subcellularLocation>
</comment>
<dbReference type="GeneID" id="1477982"/>
<evidence type="ECO:0000256" key="3">
    <source>
        <dbReference type="ARBA" id="ARBA00022475"/>
    </source>
</evidence>
<accession>A0A832T676</accession>
<dbReference type="Pfam" id="PF03706">
    <property type="entry name" value="LPG_synthase_TM"/>
    <property type="match status" value="1"/>
</dbReference>
<keyword evidence="3" id="KW-1003">Cell membrane</keyword>
<evidence type="ECO:0000313" key="8">
    <source>
        <dbReference type="EMBL" id="HII70284.1"/>
    </source>
</evidence>
<dbReference type="Proteomes" id="UP000619545">
    <property type="component" value="Unassembled WGS sequence"/>
</dbReference>
<keyword evidence="4 7" id="KW-0812">Transmembrane</keyword>
<evidence type="ECO:0000256" key="1">
    <source>
        <dbReference type="ARBA" id="ARBA00004651"/>
    </source>
</evidence>
<dbReference type="PANTHER" id="PTHR39087:SF2">
    <property type="entry name" value="UPF0104 MEMBRANE PROTEIN MJ1595"/>
    <property type="match status" value="1"/>
</dbReference>
<comment type="similarity">
    <text evidence="2">Belongs to the UPF0104 family.</text>
</comment>
<dbReference type="AlphaFoldDB" id="A0A832T676"/>
<feature type="transmembrane region" description="Helical" evidence="7">
    <location>
        <begin position="6"/>
        <end position="28"/>
    </location>
</feature>
<dbReference type="GO" id="GO:0005886">
    <property type="term" value="C:plasma membrane"/>
    <property type="evidence" value="ECO:0007669"/>
    <property type="project" value="UniProtKB-SubCell"/>
</dbReference>
<dbReference type="InterPro" id="IPR022791">
    <property type="entry name" value="L-PG_synthase/AglD"/>
</dbReference>
<organism evidence="8 9">
    <name type="scientific">Methanopyrus kandleri</name>
    <dbReference type="NCBI Taxonomy" id="2320"/>
    <lineage>
        <taxon>Archaea</taxon>
        <taxon>Methanobacteriati</taxon>
        <taxon>Methanobacteriota</taxon>
        <taxon>Methanomada group</taxon>
        <taxon>Methanopyri</taxon>
        <taxon>Methanopyrales</taxon>
        <taxon>Methanopyraceae</taxon>
        <taxon>Methanopyrus</taxon>
    </lineage>
</organism>
<protein>
    <submittedName>
        <fullName evidence="8">UPF0104 family protein</fullName>
    </submittedName>
</protein>